<gene>
    <name evidence="1" type="ORF">AA0119_g11621</name>
</gene>
<accession>A0ABY0FTK9</accession>
<keyword evidence="2" id="KW-1185">Reference proteome</keyword>
<sequence>MAPKKRSKVDLSHLRALVQLEKEPAPLTNEDVKALLIPSSYKSYEYTMALWAEFTESILNEPAHSTFRQAPSVYRIQLFLRWLAETRTGQLEENITDTTVRNRLSSLKRNIKLLTGRQYNSAENKDLEIFIT</sequence>
<evidence type="ECO:0008006" key="3">
    <source>
        <dbReference type="Google" id="ProtNLM"/>
    </source>
</evidence>
<comment type="caution">
    <text evidence="1">The sequence shown here is derived from an EMBL/GenBank/DDBJ whole genome shotgun (WGS) entry which is preliminary data.</text>
</comment>
<organism evidence="1 2">
    <name type="scientific">Alternaria tenuissima</name>
    <dbReference type="NCBI Taxonomy" id="119927"/>
    <lineage>
        <taxon>Eukaryota</taxon>
        <taxon>Fungi</taxon>
        <taxon>Dikarya</taxon>
        <taxon>Ascomycota</taxon>
        <taxon>Pezizomycotina</taxon>
        <taxon>Dothideomycetes</taxon>
        <taxon>Pleosporomycetidae</taxon>
        <taxon>Pleosporales</taxon>
        <taxon>Pleosporineae</taxon>
        <taxon>Pleosporaceae</taxon>
        <taxon>Alternaria</taxon>
        <taxon>Alternaria sect. Alternaria</taxon>
        <taxon>Alternaria alternata complex</taxon>
    </lineage>
</organism>
<dbReference type="Proteomes" id="UP000293195">
    <property type="component" value="Unassembled WGS sequence"/>
</dbReference>
<evidence type="ECO:0000313" key="1">
    <source>
        <dbReference type="EMBL" id="RYN89145.1"/>
    </source>
</evidence>
<dbReference type="EMBL" id="PDXF01000091">
    <property type="protein sequence ID" value="RYN89145.1"/>
    <property type="molecule type" value="Genomic_DNA"/>
</dbReference>
<evidence type="ECO:0000313" key="2">
    <source>
        <dbReference type="Proteomes" id="UP000293195"/>
    </source>
</evidence>
<reference evidence="2" key="1">
    <citation type="journal article" date="2019" name="bioRxiv">
        <title>Genomics, evolutionary history and diagnostics of the Alternaria alternata species group including apple and Asian pear pathotypes.</title>
        <authorList>
            <person name="Armitage A.D."/>
            <person name="Cockerton H.M."/>
            <person name="Sreenivasaprasad S."/>
            <person name="Woodhall J.W."/>
            <person name="Lane C.R."/>
            <person name="Harrison R.J."/>
            <person name="Clarkson J.P."/>
        </authorList>
    </citation>
    <scope>NUCLEOTIDE SEQUENCE [LARGE SCALE GENOMIC DNA]</scope>
    <source>
        <strain evidence="2">FERA 635</strain>
    </source>
</reference>
<name>A0ABY0FTK9_9PLEO</name>
<proteinExistence type="predicted"/>
<protein>
    <recommendedName>
        <fullName evidence="3">Core-binding (CB) domain-containing protein</fullName>
    </recommendedName>
</protein>